<dbReference type="GO" id="GO:0042597">
    <property type="term" value="C:periplasmic space"/>
    <property type="evidence" value="ECO:0007669"/>
    <property type="project" value="UniProtKB-ARBA"/>
</dbReference>
<dbReference type="InterPro" id="IPR030678">
    <property type="entry name" value="Peptide/Ni-bd"/>
</dbReference>
<dbReference type="STRING" id="1798002.A2478_01215"/>
<comment type="similarity">
    <text evidence="1">Belongs to the bacterial solute-binding protein 5 family.</text>
</comment>
<dbReference type="PANTHER" id="PTHR30290">
    <property type="entry name" value="PERIPLASMIC BINDING COMPONENT OF ABC TRANSPORTER"/>
    <property type="match status" value="1"/>
</dbReference>
<feature type="domain" description="Solute-binding protein family 5" evidence="5">
    <location>
        <begin position="143"/>
        <end position="526"/>
    </location>
</feature>
<feature type="transmembrane region" description="Helical" evidence="4">
    <location>
        <begin position="66"/>
        <end position="88"/>
    </location>
</feature>
<evidence type="ECO:0000313" key="6">
    <source>
        <dbReference type="EMBL" id="OGF33308.1"/>
    </source>
</evidence>
<keyword evidence="4" id="KW-0472">Membrane</keyword>
<evidence type="ECO:0000256" key="4">
    <source>
        <dbReference type="SAM" id="Phobius"/>
    </source>
</evidence>
<dbReference type="AlphaFoldDB" id="A0A1F5T2Z4"/>
<dbReference type="InterPro" id="IPR039424">
    <property type="entry name" value="SBP_5"/>
</dbReference>
<evidence type="ECO:0000256" key="2">
    <source>
        <dbReference type="ARBA" id="ARBA00022448"/>
    </source>
</evidence>
<name>A0A1F5T2Z4_9BACT</name>
<keyword evidence="3" id="KW-0732">Signal</keyword>
<dbReference type="PIRSF" id="PIRSF002741">
    <property type="entry name" value="MppA"/>
    <property type="match status" value="1"/>
</dbReference>
<dbReference type="GO" id="GO:0015833">
    <property type="term" value="P:peptide transport"/>
    <property type="evidence" value="ECO:0007669"/>
    <property type="project" value="TreeGrafter"/>
</dbReference>
<dbReference type="Gene3D" id="3.10.105.10">
    <property type="entry name" value="Dipeptide-binding Protein, Domain 3"/>
    <property type="match status" value="1"/>
</dbReference>
<sequence>MNFFKNILFSIKAKRTPKLTDTKTRKKLLEHNQTDQKLVASLSNKKIPTFKQVKYLGKLLTVREKLAIKIFTTFVIVGVIFIGINSYLNLSNVAPAKGGKYTEALVGSPQFINPILAQTNDVDLDLSSILFNGLMQYTPGLGLVEDLAESYSISEDQKVYTFVLRKDVYWHDGQLFTADDVIFTFSRINDPNAKSPLYFNFKGTTVEKIDDFTIRFILTEPFAPFLENLTVGIIPAHVWKNIPVQNSHLSDLNLKPIGTGPYQFASLTKDNKTGEIKSYTLERNNGYFDGPANIDKIIFKFYPNFDLAIEALNNKNVQAMSFLPKEKQDRIINDRSLNYQYLNLPQYTAIFFNQKENTLLKNQTLRKILAHGIDKDKLVSDVLNSEAQKIEGTILPGQLGYTDDYPKYPFDIEYAKGELEKLDWKLATYEVEAKEGETTETYPFQVRKKNSTYLELGLTTVNLPENVDIAKAIQKTWQLLGVKTNIKLVEPDNIAETLKNRDYEILLYGAIIGYDPDPFAFWHSSQAQQPGLNLSQFTNNNADKLLSDARKTTNIEEREKDYIAFQKIIAEEVPAVFLYNPTYTYPQTNKILGFENHTIVIPANRLANIEKWYIKTDRKFN</sequence>
<dbReference type="SUPFAM" id="SSF53850">
    <property type="entry name" value="Periplasmic binding protein-like II"/>
    <property type="match status" value="1"/>
</dbReference>
<dbReference type="InterPro" id="IPR000914">
    <property type="entry name" value="SBP_5_dom"/>
</dbReference>
<protein>
    <recommendedName>
        <fullName evidence="5">Solute-binding protein family 5 domain-containing protein</fullName>
    </recommendedName>
</protein>
<dbReference type="PANTHER" id="PTHR30290:SF9">
    <property type="entry name" value="OLIGOPEPTIDE-BINDING PROTEIN APPA"/>
    <property type="match status" value="1"/>
</dbReference>
<keyword evidence="4" id="KW-1133">Transmembrane helix</keyword>
<organism evidence="6 7">
    <name type="scientific">Candidatus Falkowbacteria bacterium RIFOXYC2_FULL_36_12</name>
    <dbReference type="NCBI Taxonomy" id="1798002"/>
    <lineage>
        <taxon>Bacteria</taxon>
        <taxon>Candidatus Falkowiibacteriota</taxon>
    </lineage>
</organism>
<comment type="caution">
    <text evidence="6">The sequence shown here is derived from an EMBL/GenBank/DDBJ whole genome shotgun (WGS) entry which is preliminary data.</text>
</comment>
<dbReference type="Pfam" id="PF00496">
    <property type="entry name" value="SBP_bac_5"/>
    <property type="match status" value="1"/>
</dbReference>
<proteinExistence type="inferred from homology"/>
<reference evidence="6 7" key="1">
    <citation type="journal article" date="2016" name="Nat. Commun.">
        <title>Thousands of microbial genomes shed light on interconnected biogeochemical processes in an aquifer system.</title>
        <authorList>
            <person name="Anantharaman K."/>
            <person name="Brown C.T."/>
            <person name="Hug L.A."/>
            <person name="Sharon I."/>
            <person name="Castelle C.J."/>
            <person name="Probst A.J."/>
            <person name="Thomas B.C."/>
            <person name="Singh A."/>
            <person name="Wilkins M.J."/>
            <person name="Karaoz U."/>
            <person name="Brodie E.L."/>
            <person name="Williams K.H."/>
            <person name="Hubbard S.S."/>
            <person name="Banfield J.F."/>
        </authorList>
    </citation>
    <scope>NUCLEOTIDE SEQUENCE [LARGE SCALE GENOMIC DNA]</scope>
</reference>
<evidence type="ECO:0000256" key="3">
    <source>
        <dbReference type="ARBA" id="ARBA00022729"/>
    </source>
</evidence>
<evidence type="ECO:0000313" key="7">
    <source>
        <dbReference type="Proteomes" id="UP000179001"/>
    </source>
</evidence>
<evidence type="ECO:0000259" key="5">
    <source>
        <dbReference type="Pfam" id="PF00496"/>
    </source>
</evidence>
<dbReference type="EMBL" id="MFGJ01000001">
    <property type="protein sequence ID" value="OGF33308.1"/>
    <property type="molecule type" value="Genomic_DNA"/>
</dbReference>
<accession>A0A1F5T2Z4</accession>
<keyword evidence="2" id="KW-0813">Transport</keyword>
<dbReference type="GO" id="GO:1904680">
    <property type="term" value="F:peptide transmembrane transporter activity"/>
    <property type="evidence" value="ECO:0007669"/>
    <property type="project" value="TreeGrafter"/>
</dbReference>
<dbReference type="Gene3D" id="3.40.190.10">
    <property type="entry name" value="Periplasmic binding protein-like II"/>
    <property type="match status" value="1"/>
</dbReference>
<dbReference type="GO" id="GO:0043190">
    <property type="term" value="C:ATP-binding cassette (ABC) transporter complex"/>
    <property type="evidence" value="ECO:0007669"/>
    <property type="project" value="InterPro"/>
</dbReference>
<keyword evidence="4" id="KW-0812">Transmembrane</keyword>
<dbReference type="Gene3D" id="3.90.76.10">
    <property type="entry name" value="Dipeptide-binding Protein, Domain 1"/>
    <property type="match status" value="1"/>
</dbReference>
<dbReference type="Proteomes" id="UP000179001">
    <property type="component" value="Unassembled WGS sequence"/>
</dbReference>
<evidence type="ECO:0000256" key="1">
    <source>
        <dbReference type="ARBA" id="ARBA00005695"/>
    </source>
</evidence>
<gene>
    <name evidence="6" type="ORF">A2478_01215</name>
</gene>